<evidence type="ECO:0000313" key="2">
    <source>
        <dbReference type="EMBL" id="MCI3246455.1"/>
    </source>
</evidence>
<dbReference type="SUPFAM" id="SSF54593">
    <property type="entry name" value="Glyoxalase/Bleomycin resistance protein/Dihydroxybiphenyl dioxygenase"/>
    <property type="match status" value="1"/>
</dbReference>
<reference evidence="2" key="1">
    <citation type="submission" date="2022-03" db="EMBL/GenBank/DDBJ databases">
        <title>Streptomyces 7R015 and 7R016 isolated from Barleria lupulina in Thailand.</title>
        <authorList>
            <person name="Kanchanasin P."/>
            <person name="Phongsopitanun W."/>
            <person name="Tanasupawat S."/>
        </authorList>
    </citation>
    <scope>NUCLEOTIDE SEQUENCE</scope>
    <source>
        <strain evidence="2">7R016</strain>
    </source>
</reference>
<protein>
    <submittedName>
        <fullName evidence="2">VOC family protein</fullName>
    </submittedName>
</protein>
<dbReference type="InterPro" id="IPR029068">
    <property type="entry name" value="Glyas_Bleomycin-R_OHBP_Dase"/>
</dbReference>
<evidence type="ECO:0000259" key="1">
    <source>
        <dbReference type="Pfam" id="PF18029"/>
    </source>
</evidence>
<comment type="caution">
    <text evidence="2">The sequence shown here is derived from an EMBL/GenBank/DDBJ whole genome shotgun (WGS) entry which is preliminary data.</text>
</comment>
<dbReference type="Gene3D" id="3.10.180.10">
    <property type="entry name" value="2,3-Dihydroxybiphenyl 1,2-Dioxygenase, domain 1"/>
    <property type="match status" value="1"/>
</dbReference>
<dbReference type="PANTHER" id="PTHR35908:SF1">
    <property type="entry name" value="CONSERVED PROTEIN"/>
    <property type="match status" value="1"/>
</dbReference>
<organism evidence="2 3">
    <name type="scientific">Streptomyces spinosisporus</name>
    <dbReference type="NCBI Taxonomy" id="2927582"/>
    <lineage>
        <taxon>Bacteria</taxon>
        <taxon>Bacillati</taxon>
        <taxon>Actinomycetota</taxon>
        <taxon>Actinomycetes</taxon>
        <taxon>Kitasatosporales</taxon>
        <taxon>Streptomycetaceae</taxon>
        <taxon>Streptomyces</taxon>
    </lineage>
</organism>
<proteinExistence type="predicted"/>
<dbReference type="RefSeq" id="WP_242713787.1">
    <property type="nucleotide sequence ID" value="NZ_JALDAX010000037.1"/>
</dbReference>
<dbReference type="CDD" id="cd06587">
    <property type="entry name" value="VOC"/>
    <property type="match status" value="1"/>
</dbReference>
<dbReference type="EMBL" id="JALDAX010000037">
    <property type="protein sequence ID" value="MCI3246455.1"/>
    <property type="molecule type" value="Genomic_DNA"/>
</dbReference>
<name>A0ABS9XWJ9_9ACTN</name>
<evidence type="ECO:0000313" key="3">
    <source>
        <dbReference type="Proteomes" id="UP001165270"/>
    </source>
</evidence>
<gene>
    <name evidence="2" type="ORF">MQN93_42920</name>
</gene>
<keyword evidence="3" id="KW-1185">Reference proteome</keyword>
<feature type="domain" description="Glyoxalase-like" evidence="1">
    <location>
        <begin position="12"/>
        <end position="123"/>
    </location>
</feature>
<dbReference type="PANTHER" id="PTHR35908">
    <property type="entry name" value="HYPOTHETICAL FUSION PROTEIN"/>
    <property type="match status" value="1"/>
</dbReference>
<sequence length="130" mass="14431">MKPQPCFRLAATTLDAPDAHQLAQFYQGLLGWPMRKDQPGWVEIGPPDGSAGLSFQTEPLFTRPRWPSRRSEQQMMMHLDIEVNDLSSAVEQALALGATVPDFQPQDDVRILCDPAGHPFCLFVRSGPSV</sequence>
<dbReference type="InterPro" id="IPR041581">
    <property type="entry name" value="Glyoxalase_6"/>
</dbReference>
<dbReference type="Pfam" id="PF18029">
    <property type="entry name" value="Glyoxalase_6"/>
    <property type="match status" value="1"/>
</dbReference>
<accession>A0ABS9XWJ9</accession>
<dbReference type="Proteomes" id="UP001165270">
    <property type="component" value="Unassembled WGS sequence"/>
</dbReference>